<name>A0A016SBE9_9BILA</name>
<comment type="caution">
    <text evidence="1">The sequence shown here is derived from an EMBL/GenBank/DDBJ whole genome shotgun (WGS) entry which is preliminary data.</text>
</comment>
<accession>A0A016SBE9</accession>
<evidence type="ECO:0000313" key="2">
    <source>
        <dbReference type="Proteomes" id="UP000024635"/>
    </source>
</evidence>
<evidence type="ECO:0000313" key="1">
    <source>
        <dbReference type="EMBL" id="EYB87677.1"/>
    </source>
</evidence>
<dbReference type="Proteomes" id="UP000024635">
    <property type="component" value="Unassembled WGS sequence"/>
</dbReference>
<organism evidence="1 2">
    <name type="scientific">Ancylostoma ceylanicum</name>
    <dbReference type="NCBI Taxonomy" id="53326"/>
    <lineage>
        <taxon>Eukaryota</taxon>
        <taxon>Metazoa</taxon>
        <taxon>Ecdysozoa</taxon>
        <taxon>Nematoda</taxon>
        <taxon>Chromadorea</taxon>
        <taxon>Rhabditida</taxon>
        <taxon>Rhabditina</taxon>
        <taxon>Rhabditomorpha</taxon>
        <taxon>Strongyloidea</taxon>
        <taxon>Ancylostomatidae</taxon>
        <taxon>Ancylostomatinae</taxon>
        <taxon>Ancylostoma</taxon>
    </lineage>
</organism>
<reference evidence="2" key="1">
    <citation type="journal article" date="2015" name="Nat. Genet.">
        <title>The genome and transcriptome of the zoonotic hookworm Ancylostoma ceylanicum identify infection-specific gene families.</title>
        <authorList>
            <person name="Schwarz E.M."/>
            <person name="Hu Y."/>
            <person name="Antoshechkin I."/>
            <person name="Miller M.M."/>
            <person name="Sternberg P.W."/>
            <person name="Aroian R.V."/>
        </authorList>
    </citation>
    <scope>NUCLEOTIDE SEQUENCE</scope>
    <source>
        <strain evidence="2">HY135</strain>
    </source>
</reference>
<sequence>MEPGLENMQGVAGPPIRARQFSGESAILCLLLILSFLNKGKGINLIELVVGEKLHLDCPPADYSHLTGYIEYVLRNGTMSPNFRKHNANTVWKDIPKISYMQTGVYDCFVRPDKDDPSDLLYVNSWHVVVYDEQDIVHAKLNVELIRTRPRHIAIQWDVKWDDGVKSAHFQYHIYVFSFTVESTEPFRINATEQAGKANYNVSNVEASYIAVLEVRFREHVLKEVRRRVNVPRTSEPEIHLRMIEGFGNAIAFHWNVQGHESWEKPSCLITNLHAQVVSRVDITSWDDEPSSPIGHACAYHSFTCKNSRNW</sequence>
<dbReference type="AlphaFoldDB" id="A0A016SBE9"/>
<protein>
    <submittedName>
        <fullName evidence="1">Uncharacterized protein</fullName>
    </submittedName>
</protein>
<keyword evidence="2" id="KW-1185">Reference proteome</keyword>
<proteinExistence type="predicted"/>
<gene>
    <name evidence="1" type="primary">Acey_s0259.g505</name>
    <name evidence="1" type="ORF">Y032_0259g505</name>
</gene>
<dbReference type="EMBL" id="JARK01001595">
    <property type="protein sequence ID" value="EYB87677.1"/>
    <property type="molecule type" value="Genomic_DNA"/>
</dbReference>